<dbReference type="PANTHER" id="PTHR22762">
    <property type="entry name" value="ALPHA-GLUCOSIDASE"/>
    <property type="match status" value="1"/>
</dbReference>
<keyword evidence="2" id="KW-0378">Hydrolase</keyword>
<dbReference type="Gene3D" id="2.60.40.1180">
    <property type="entry name" value="Golgi alpha-mannosidase II"/>
    <property type="match status" value="2"/>
</dbReference>
<dbReference type="InterPro" id="IPR033403">
    <property type="entry name" value="DUF5110"/>
</dbReference>
<dbReference type="InterPro" id="IPR013780">
    <property type="entry name" value="Glyco_hydro_b"/>
</dbReference>
<dbReference type="GO" id="GO:0030246">
    <property type="term" value="F:carbohydrate binding"/>
    <property type="evidence" value="ECO:0007669"/>
    <property type="project" value="InterPro"/>
</dbReference>
<dbReference type="GO" id="GO:0004553">
    <property type="term" value="F:hydrolase activity, hydrolyzing O-glycosyl compounds"/>
    <property type="evidence" value="ECO:0007669"/>
    <property type="project" value="InterPro"/>
</dbReference>
<organism evidence="7 8">
    <name type="scientific">Proteiniclasticum ruminis</name>
    <dbReference type="NCBI Taxonomy" id="398199"/>
    <lineage>
        <taxon>Bacteria</taxon>
        <taxon>Bacillati</taxon>
        <taxon>Bacillota</taxon>
        <taxon>Clostridia</taxon>
        <taxon>Eubacteriales</taxon>
        <taxon>Clostridiaceae</taxon>
        <taxon>Proteiniclasticum</taxon>
    </lineage>
</organism>
<feature type="domain" description="Glycosyl hydrolase family 31 C-terminal" evidence="6">
    <location>
        <begin position="596"/>
        <end position="684"/>
    </location>
</feature>
<dbReference type="AlphaFoldDB" id="A0A1G8JZ25"/>
<dbReference type="EMBL" id="FNDZ01000002">
    <property type="protein sequence ID" value="SDI36383.1"/>
    <property type="molecule type" value="Genomic_DNA"/>
</dbReference>
<gene>
    <name evidence="7" type="ORF">SAMN05421804_102150</name>
</gene>
<evidence type="ECO:0000259" key="3">
    <source>
        <dbReference type="Pfam" id="PF01055"/>
    </source>
</evidence>
<dbReference type="InterPro" id="IPR000322">
    <property type="entry name" value="Glyco_hydro_31_TIM"/>
</dbReference>
<reference evidence="7 8" key="1">
    <citation type="submission" date="2016-10" db="EMBL/GenBank/DDBJ databases">
        <authorList>
            <person name="de Groot N.N."/>
        </authorList>
    </citation>
    <scope>NUCLEOTIDE SEQUENCE [LARGE SCALE GENOMIC DNA]</scope>
    <source>
        <strain evidence="7 8">CGMCC 1.5058</strain>
    </source>
</reference>
<evidence type="ECO:0000259" key="4">
    <source>
        <dbReference type="Pfam" id="PF13802"/>
    </source>
</evidence>
<dbReference type="InterPro" id="IPR011013">
    <property type="entry name" value="Gal_mutarotase_sf_dom"/>
</dbReference>
<dbReference type="Pfam" id="PF17137">
    <property type="entry name" value="DUF5110"/>
    <property type="match status" value="1"/>
</dbReference>
<dbReference type="PANTHER" id="PTHR22762:SF165">
    <property type="entry name" value="PUTATIVE (AFU_ORTHOLOGUE AFUA_1G06560)-RELATED"/>
    <property type="match status" value="1"/>
</dbReference>
<feature type="domain" description="Glycoside hydrolase family 31 N-terminal" evidence="4">
    <location>
        <begin position="26"/>
        <end position="210"/>
    </location>
</feature>
<evidence type="ECO:0000313" key="7">
    <source>
        <dbReference type="EMBL" id="SDI36383.1"/>
    </source>
</evidence>
<dbReference type="Proteomes" id="UP000183255">
    <property type="component" value="Unassembled WGS sequence"/>
</dbReference>
<dbReference type="Pfam" id="PF21365">
    <property type="entry name" value="Glyco_hydro_31_3rd"/>
    <property type="match status" value="1"/>
</dbReference>
<dbReference type="SUPFAM" id="SSF51445">
    <property type="entry name" value="(Trans)glycosidases"/>
    <property type="match status" value="1"/>
</dbReference>
<evidence type="ECO:0000259" key="5">
    <source>
        <dbReference type="Pfam" id="PF17137"/>
    </source>
</evidence>
<sequence>MLIKKYVSMEKTDNGYLIHADTADVMIVFMTEHIVRIRTSFDKTFRESSYALVTTAWEDDLDELLSEERKRIEPALVEVEETDKKITFTTKEMVLTLRKDPFSFVLKDLQGNLIYKDLKERAYEKDHLGRLFHYTCMDPQKDHFYGFGEKTGHLDKKGRRMRMSPKDAIGHDPEIGEPLYKHIPFYMRTDENTGKTVGFFYNNAHDSVFDMGNEISGYWERYAYYQVDGGDLDLFLIYGPDAKRVVDGYTYLTGRPALPTKQSLGYTASTMYYAELDENCDEEIYQVIQKHFDEKIYIDNFWLASGYSAGEEDKLRYIFNWNRKRFPDPEGFFQKMEEMGINVIPNMKPGILPKHPYMDTFVKNDVFVKTPDGKKDYEGRWWGGQGKFVDFTSESGRNTWKELLKKTLLAKGSKTVWNDNCEYDGIEDRKAICDNNGKGGTMEDLKIIHSNMMAYVGKEALNEMYPTERPYIINRAGYAGIQRYAQVWGGDNLTDWRTVKFNIATILGMGLSGVPNMGCDIGGFAGPAPEGELLLRWIQSGVFQPRFCMNSANSDNTVTQPWMYEEHLEHIREAFALRYRMMPYLYSLMRQAHETGVPAMRPLFLEFPDDTLCYGDKHLTFMFGPSVLVANVVEKDAKTRTLYLPKGSLWYDMNDKYKCYEGGQSITIPVDFGTIPMFLRGDAVFMTTEDVHQASTDVMKSLDFIISAEKGTSFLYYDDDGHSKDYESGVYKRTWISVTPGEKITISFDSEGTYEDPVEKMTLRVMSKDKGALYVSVDGEQLPRFLVKDNLDEANKGWYYDLSTRMVLIKTERPHKEKFDIIISREKFDLIGMEQEEEF</sequence>
<dbReference type="RefSeq" id="WP_031577693.1">
    <property type="nucleotide sequence ID" value="NZ_FNDZ01000002.1"/>
</dbReference>
<proteinExistence type="inferred from homology"/>
<accession>A0A1G8JZ25</accession>
<dbReference type="CDD" id="cd14752">
    <property type="entry name" value="GH31_N"/>
    <property type="match status" value="1"/>
</dbReference>
<comment type="similarity">
    <text evidence="1 2">Belongs to the glycosyl hydrolase 31 family.</text>
</comment>
<evidence type="ECO:0000256" key="2">
    <source>
        <dbReference type="RuleBase" id="RU361185"/>
    </source>
</evidence>
<dbReference type="CDD" id="cd06599">
    <property type="entry name" value="GH31_glycosidase_Aec37"/>
    <property type="match status" value="1"/>
</dbReference>
<evidence type="ECO:0000256" key="1">
    <source>
        <dbReference type="ARBA" id="ARBA00007806"/>
    </source>
</evidence>
<dbReference type="Pfam" id="PF13802">
    <property type="entry name" value="Gal_mutarotas_2"/>
    <property type="match status" value="1"/>
</dbReference>
<dbReference type="Pfam" id="PF01055">
    <property type="entry name" value="Glyco_hydro_31_2nd"/>
    <property type="match status" value="1"/>
</dbReference>
<dbReference type="InterPro" id="IPR017853">
    <property type="entry name" value="GH"/>
</dbReference>
<protein>
    <submittedName>
        <fullName evidence="7">Alpha-glucosidase</fullName>
    </submittedName>
</protein>
<feature type="domain" description="DUF5110" evidence="5">
    <location>
        <begin position="709"/>
        <end position="765"/>
    </location>
</feature>
<dbReference type="SUPFAM" id="SSF74650">
    <property type="entry name" value="Galactose mutarotase-like"/>
    <property type="match status" value="1"/>
</dbReference>
<dbReference type="InterPro" id="IPR048395">
    <property type="entry name" value="Glyco_hydro_31_C"/>
</dbReference>
<name>A0A1G8JZ25_9CLOT</name>
<evidence type="ECO:0000259" key="6">
    <source>
        <dbReference type="Pfam" id="PF21365"/>
    </source>
</evidence>
<dbReference type="InterPro" id="IPR025887">
    <property type="entry name" value="Glyco_hydro_31_N_dom"/>
</dbReference>
<evidence type="ECO:0000313" key="8">
    <source>
        <dbReference type="Proteomes" id="UP000183255"/>
    </source>
</evidence>
<keyword evidence="2" id="KW-0326">Glycosidase</keyword>
<feature type="domain" description="Glycoside hydrolase family 31 TIM barrel" evidence="3">
    <location>
        <begin position="256"/>
        <end position="588"/>
    </location>
</feature>
<dbReference type="Gene3D" id="2.60.40.1760">
    <property type="entry name" value="glycosyl hydrolase (family 31)"/>
    <property type="match status" value="1"/>
</dbReference>
<dbReference type="SUPFAM" id="SSF51011">
    <property type="entry name" value="Glycosyl hydrolase domain"/>
    <property type="match status" value="1"/>
</dbReference>
<dbReference type="Gene3D" id="3.20.20.80">
    <property type="entry name" value="Glycosidases"/>
    <property type="match status" value="1"/>
</dbReference>
<dbReference type="GO" id="GO:0005975">
    <property type="term" value="P:carbohydrate metabolic process"/>
    <property type="evidence" value="ECO:0007669"/>
    <property type="project" value="InterPro"/>
</dbReference>